<dbReference type="SUPFAM" id="SSF51182">
    <property type="entry name" value="RmlC-like cupins"/>
    <property type="match status" value="1"/>
</dbReference>
<keyword evidence="2 6" id="KW-0479">Metal-binding</keyword>
<dbReference type="PANTHER" id="PTHR12918:SF1">
    <property type="entry name" value="CYSTEINE DIOXYGENASE TYPE 1"/>
    <property type="match status" value="1"/>
</dbReference>
<evidence type="ECO:0000256" key="2">
    <source>
        <dbReference type="ARBA" id="ARBA00022723"/>
    </source>
</evidence>
<dbReference type="EMBL" id="CP053586">
    <property type="protein sequence ID" value="WNZ21508.1"/>
    <property type="molecule type" value="Genomic_DNA"/>
</dbReference>
<protein>
    <submittedName>
        <fullName evidence="7">Cysteine dioxygenase family protein</fullName>
    </submittedName>
</protein>
<evidence type="ECO:0000256" key="4">
    <source>
        <dbReference type="ARBA" id="ARBA00023002"/>
    </source>
</evidence>
<dbReference type="Pfam" id="PF05995">
    <property type="entry name" value="CDO_I"/>
    <property type="match status" value="1"/>
</dbReference>
<dbReference type="InterPro" id="IPR010300">
    <property type="entry name" value="CDO_1"/>
</dbReference>
<keyword evidence="5 6" id="KW-0408">Iron</keyword>
<keyword evidence="4" id="KW-0560">Oxidoreductase</keyword>
<dbReference type="Gene3D" id="2.60.120.10">
    <property type="entry name" value="Jelly Rolls"/>
    <property type="match status" value="1"/>
</dbReference>
<dbReference type="InterPro" id="IPR011051">
    <property type="entry name" value="RmlC_Cupin_sf"/>
</dbReference>
<dbReference type="InterPro" id="IPR014710">
    <property type="entry name" value="RmlC-like_jellyroll"/>
</dbReference>
<name>A0AA96WAK9_9CYAN</name>
<organism evidence="7">
    <name type="scientific">Leptolyngbya sp. NK1-12</name>
    <dbReference type="NCBI Taxonomy" id="2547451"/>
    <lineage>
        <taxon>Bacteria</taxon>
        <taxon>Bacillati</taxon>
        <taxon>Cyanobacteriota</taxon>
        <taxon>Cyanophyceae</taxon>
        <taxon>Leptolyngbyales</taxon>
        <taxon>Leptolyngbyaceae</taxon>
        <taxon>Leptolyngbya group</taxon>
        <taxon>Leptolyngbya</taxon>
    </lineage>
</organism>
<reference evidence="7" key="1">
    <citation type="submission" date="2020-05" db="EMBL/GenBank/DDBJ databases">
        <authorList>
            <person name="Zhu T."/>
            <person name="Keshari N."/>
            <person name="Lu X."/>
        </authorList>
    </citation>
    <scope>NUCLEOTIDE SEQUENCE</scope>
    <source>
        <strain evidence="7">NK1-12</strain>
    </source>
</reference>
<keyword evidence="3 7" id="KW-0223">Dioxygenase</keyword>
<feature type="binding site" evidence="6">
    <location>
        <position position="84"/>
    </location>
    <ligand>
        <name>Fe cation</name>
        <dbReference type="ChEBI" id="CHEBI:24875"/>
        <note>catalytic</note>
    </ligand>
</feature>
<dbReference type="RefSeq" id="WP_316432755.1">
    <property type="nucleotide sequence ID" value="NZ_CP053586.1"/>
</dbReference>
<sequence length="177" mass="20557">MYLLKTRFAIDDFIVEMMRIPIERLQLSQLQAWVSQLALKDDLFRHHLCFRPEQYQRRLLCRTPRFDMLILCWQPGQASTIHDHQDSLNVTRVYRGHLTSRCFAAAEATNRPRLTQEVHLGPGDLAVVDRHQIHQLANTANENLVTLHVYARPLQEITVYCPQSGIAESISVPYPLQ</sequence>
<evidence type="ECO:0000256" key="1">
    <source>
        <dbReference type="ARBA" id="ARBA00006622"/>
    </source>
</evidence>
<dbReference type="GO" id="GO:0008198">
    <property type="term" value="F:ferrous iron binding"/>
    <property type="evidence" value="ECO:0007669"/>
    <property type="project" value="TreeGrafter"/>
</dbReference>
<gene>
    <name evidence="7" type="ORF">HJG54_00600</name>
</gene>
<feature type="binding site" evidence="6">
    <location>
        <position position="134"/>
    </location>
    <ligand>
        <name>Fe cation</name>
        <dbReference type="ChEBI" id="CHEBI:24875"/>
        <note>catalytic</note>
    </ligand>
</feature>
<dbReference type="PANTHER" id="PTHR12918">
    <property type="entry name" value="CYSTEINE DIOXYGENASE"/>
    <property type="match status" value="1"/>
</dbReference>
<evidence type="ECO:0000256" key="6">
    <source>
        <dbReference type="PIRSR" id="PIRSR610300-51"/>
    </source>
</evidence>
<dbReference type="GO" id="GO:0016702">
    <property type="term" value="F:oxidoreductase activity, acting on single donors with incorporation of molecular oxygen, incorporation of two atoms of oxygen"/>
    <property type="evidence" value="ECO:0007669"/>
    <property type="project" value="InterPro"/>
</dbReference>
<dbReference type="AlphaFoldDB" id="A0AA96WAK9"/>
<proteinExistence type="inferred from homology"/>
<feature type="binding site" evidence="6">
    <location>
        <position position="82"/>
    </location>
    <ligand>
        <name>Fe cation</name>
        <dbReference type="ChEBI" id="CHEBI:24875"/>
        <note>catalytic</note>
    </ligand>
</feature>
<comment type="similarity">
    <text evidence="1">Belongs to the cysteine dioxygenase family.</text>
</comment>
<evidence type="ECO:0000313" key="7">
    <source>
        <dbReference type="EMBL" id="WNZ21508.1"/>
    </source>
</evidence>
<dbReference type="CDD" id="cd10548">
    <property type="entry name" value="cupin_CDO"/>
    <property type="match status" value="1"/>
</dbReference>
<accession>A0AA96WAK9</accession>
<evidence type="ECO:0000256" key="5">
    <source>
        <dbReference type="ARBA" id="ARBA00023004"/>
    </source>
</evidence>
<evidence type="ECO:0000256" key="3">
    <source>
        <dbReference type="ARBA" id="ARBA00022964"/>
    </source>
</evidence>